<dbReference type="SUPFAM" id="SSF51984">
    <property type="entry name" value="MurCD N-terminal domain"/>
    <property type="match status" value="1"/>
</dbReference>
<evidence type="ECO:0000256" key="9">
    <source>
        <dbReference type="ARBA" id="ARBA00022741"/>
    </source>
</evidence>
<dbReference type="Proteomes" id="UP000824109">
    <property type="component" value="Unassembled WGS sequence"/>
</dbReference>
<evidence type="ECO:0000256" key="3">
    <source>
        <dbReference type="ARBA" id="ARBA00004752"/>
    </source>
</evidence>
<dbReference type="GO" id="GO:0005524">
    <property type="term" value="F:ATP binding"/>
    <property type="evidence" value="ECO:0007669"/>
    <property type="project" value="UniProtKB-UniRule"/>
</dbReference>
<dbReference type="SUPFAM" id="SSF53623">
    <property type="entry name" value="MurD-like peptide ligases, catalytic domain"/>
    <property type="match status" value="1"/>
</dbReference>
<keyword evidence="9 17" id="KW-0547">Nucleotide-binding</keyword>
<evidence type="ECO:0000256" key="15">
    <source>
        <dbReference type="ARBA" id="ARBA00032324"/>
    </source>
</evidence>
<evidence type="ECO:0000256" key="5">
    <source>
        <dbReference type="ARBA" id="ARBA00012212"/>
    </source>
</evidence>
<comment type="similarity">
    <text evidence="4 17">Belongs to the MurCDEF family.</text>
</comment>
<keyword evidence="8 17" id="KW-0436">Ligase</keyword>
<sequence length="457" mass="50317">MSLRMTKADLFRESMKGRNVTVIGIGISNMPLIEYLCGAGANVTACDKHDKEWLGENYRRCVELGVKLKLGDGYLDDLTDDIIYKTPGMRIDVPELAAAAGRGAHITSEMETFFELCPSHIIAVTGSDGKTTTTTLINEMMKHAGYKTWLGGNIGRPLLSEVGNMTEDDYAVLELSSFQLHTMKYSPEIGVITNLSPNHLDWHKDYNEYIEAKTHIFKYMTRENKLVLNADNSDCAALLPLAHVNVKMFSRKMNASICLDGGMIVCEGEPVLDIKDIKIPGMHNVENYMAAIGAVWGLVGKDDINYVAKNFGGVPHRIELVRELDGVKYYNSSIDSSPNRTINTLNVFPDKVIMIAGGKDKGIPYDELGEPLAEHVKTLILIGATSGKIEDALKATGRAGEVEVIKASTYPEAVEAARRKAVPGDTVLLSPASTSFDMFRNFEERGELFKKLVNELS</sequence>
<dbReference type="GO" id="GO:0005737">
    <property type="term" value="C:cytoplasm"/>
    <property type="evidence" value="ECO:0007669"/>
    <property type="project" value="UniProtKB-SubCell"/>
</dbReference>
<comment type="catalytic activity">
    <reaction evidence="16 17 18">
        <text>UDP-N-acetyl-alpha-D-muramoyl-L-alanine + D-glutamate + ATP = UDP-N-acetyl-alpha-D-muramoyl-L-alanyl-D-glutamate + ADP + phosphate + H(+)</text>
        <dbReference type="Rhea" id="RHEA:16429"/>
        <dbReference type="ChEBI" id="CHEBI:15378"/>
        <dbReference type="ChEBI" id="CHEBI:29986"/>
        <dbReference type="ChEBI" id="CHEBI:30616"/>
        <dbReference type="ChEBI" id="CHEBI:43474"/>
        <dbReference type="ChEBI" id="CHEBI:83898"/>
        <dbReference type="ChEBI" id="CHEBI:83900"/>
        <dbReference type="ChEBI" id="CHEBI:456216"/>
        <dbReference type="EC" id="6.3.2.9"/>
    </reaction>
</comment>
<dbReference type="Gene3D" id="3.40.50.720">
    <property type="entry name" value="NAD(P)-binding Rossmann-like Domain"/>
    <property type="match status" value="1"/>
</dbReference>
<dbReference type="GO" id="GO:0051301">
    <property type="term" value="P:cell division"/>
    <property type="evidence" value="ECO:0007669"/>
    <property type="project" value="UniProtKB-KW"/>
</dbReference>
<evidence type="ECO:0000256" key="2">
    <source>
        <dbReference type="ARBA" id="ARBA00004496"/>
    </source>
</evidence>
<dbReference type="GO" id="GO:0071555">
    <property type="term" value="P:cell wall organization"/>
    <property type="evidence" value="ECO:0007669"/>
    <property type="project" value="UniProtKB-KW"/>
</dbReference>
<evidence type="ECO:0000256" key="13">
    <source>
        <dbReference type="ARBA" id="ARBA00023316"/>
    </source>
</evidence>
<dbReference type="GO" id="GO:0008764">
    <property type="term" value="F:UDP-N-acetylmuramoylalanine-D-glutamate ligase activity"/>
    <property type="evidence" value="ECO:0007669"/>
    <property type="project" value="UniProtKB-UniRule"/>
</dbReference>
<evidence type="ECO:0000256" key="10">
    <source>
        <dbReference type="ARBA" id="ARBA00022840"/>
    </source>
</evidence>
<dbReference type="InterPro" id="IPR036615">
    <property type="entry name" value="Mur_ligase_C_dom_sf"/>
</dbReference>
<feature type="domain" description="Mur ligase central" evidence="20">
    <location>
        <begin position="124"/>
        <end position="295"/>
    </location>
</feature>
<dbReference type="EMBL" id="DVNB01000072">
    <property type="protein sequence ID" value="HIU57514.1"/>
    <property type="molecule type" value="Genomic_DNA"/>
</dbReference>
<dbReference type="InterPro" id="IPR036565">
    <property type="entry name" value="Mur-like_cat_sf"/>
</dbReference>
<dbReference type="Pfam" id="PF02875">
    <property type="entry name" value="Mur_ligase_C"/>
    <property type="match status" value="1"/>
</dbReference>
<keyword evidence="11 17" id="KW-0133">Cell shape</keyword>
<evidence type="ECO:0000259" key="19">
    <source>
        <dbReference type="Pfam" id="PF02875"/>
    </source>
</evidence>
<evidence type="ECO:0000259" key="20">
    <source>
        <dbReference type="Pfam" id="PF08245"/>
    </source>
</evidence>
<dbReference type="InterPro" id="IPR005762">
    <property type="entry name" value="MurD"/>
</dbReference>
<keyword evidence="7 17" id="KW-0963">Cytoplasm</keyword>
<keyword evidence="13 17" id="KW-0961">Cell wall biogenesis/degradation</keyword>
<comment type="caution">
    <text evidence="21">The sequence shown here is derived from an EMBL/GenBank/DDBJ whole genome shotgun (WGS) entry which is preliminary data.</text>
</comment>
<dbReference type="NCBIfam" id="TIGR01087">
    <property type="entry name" value="murD"/>
    <property type="match status" value="1"/>
</dbReference>
<evidence type="ECO:0000256" key="17">
    <source>
        <dbReference type="HAMAP-Rule" id="MF_00639"/>
    </source>
</evidence>
<comment type="function">
    <text evidence="1 17 18">Cell wall formation. Catalyzes the addition of glutamate to the nucleotide precursor UDP-N-acetylmuramoyl-L-alanine (UMA).</text>
</comment>
<dbReference type="HAMAP" id="MF_00639">
    <property type="entry name" value="MurD"/>
    <property type="match status" value="1"/>
</dbReference>
<evidence type="ECO:0000256" key="7">
    <source>
        <dbReference type="ARBA" id="ARBA00022490"/>
    </source>
</evidence>
<evidence type="ECO:0000256" key="16">
    <source>
        <dbReference type="ARBA" id="ARBA00047632"/>
    </source>
</evidence>
<dbReference type="Pfam" id="PF08245">
    <property type="entry name" value="Mur_ligase_M"/>
    <property type="match status" value="1"/>
</dbReference>
<dbReference type="EC" id="6.3.2.9" evidence="5 17"/>
<feature type="domain" description="Mur ligase C-terminal" evidence="19">
    <location>
        <begin position="316"/>
        <end position="432"/>
    </location>
</feature>
<reference evidence="21" key="2">
    <citation type="journal article" date="2021" name="PeerJ">
        <title>Extensive microbial diversity within the chicken gut microbiome revealed by metagenomics and culture.</title>
        <authorList>
            <person name="Gilroy R."/>
            <person name="Ravi A."/>
            <person name="Getino M."/>
            <person name="Pursley I."/>
            <person name="Horton D.L."/>
            <person name="Alikhan N.F."/>
            <person name="Baker D."/>
            <person name="Gharbi K."/>
            <person name="Hall N."/>
            <person name="Watson M."/>
            <person name="Adriaenssens E.M."/>
            <person name="Foster-Nyarko E."/>
            <person name="Jarju S."/>
            <person name="Secka A."/>
            <person name="Antonio M."/>
            <person name="Oren A."/>
            <person name="Chaudhuri R.R."/>
            <person name="La Ragione R."/>
            <person name="Hildebrand F."/>
            <person name="Pallen M.J."/>
        </authorList>
    </citation>
    <scope>NUCLEOTIDE SEQUENCE</scope>
    <source>
        <strain evidence="21">USAMLcec3-3695</strain>
    </source>
</reference>
<proteinExistence type="inferred from homology"/>
<dbReference type="Gene3D" id="3.40.1190.10">
    <property type="entry name" value="Mur-like, catalytic domain"/>
    <property type="match status" value="1"/>
</dbReference>
<organism evidence="21 22">
    <name type="scientific">Candidatus Ornithomonoglobus merdipullorum</name>
    <dbReference type="NCBI Taxonomy" id="2840895"/>
    <lineage>
        <taxon>Bacteria</taxon>
        <taxon>Bacillati</taxon>
        <taxon>Bacillota</taxon>
        <taxon>Clostridia</taxon>
        <taxon>Candidatus Ornithomonoglobus</taxon>
    </lineage>
</organism>
<evidence type="ECO:0000313" key="21">
    <source>
        <dbReference type="EMBL" id="HIU57514.1"/>
    </source>
</evidence>
<keyword evidence="12 17" id="KW-0573">Peptidoglycan synthesis</keyword>
<accession>A0A9D1SEJ6</accession>
<dbReference type="GO" id="GO:0008360">
    <property type="term" value="P:regulation of cell shape"/>
    <property type="evidence" value="ECO:0007669"/>
    <property type="project" value="UniProtKB-KW"/>
</dbReference>
<reference evidence="21" key="1">
    <citation type="submission" date="2020-10" db="EMBL/GenBank/DDBJ databases">
        <authorList>
            <person name="Gilroy R."/>
        </authorList>
    </citation>
    <scope>NUCLEOTIDE SEQUENCE</scope>
    <source>
        <strain evidence="21">USAMLcec3-3695</strain>
    </source>
</reference>
<evidence type="ECO:0000256" key="4">
    <source>
        <dbReference type="ARBA" id="ARBA00010416"/>
    </source>
</evidence>
<evidence type="ECO:0000313" key="22">
    <source>
        <dbReference type="Proteomes" id="UP000824109"/>
    </source>
</evidence>
<dbReference type="AlphaFoldDB" id="A0A9D1SEJ6"/>
<evidence type="ECO:0000256" key="11">
    <source>
        <dbReference type="ARBA" id="ARBA00022960"/>
    </source>
</evidence>
<dbReference type="InterPro" id="IPR013221">
    <property type="entry name" value="Mur_ligase_cen"/>
</dbReference>
<evidence type="ECO:0000256" key="1">
    <source>
        <dbReference type="ARBA" id="ARBA00002734"/>
    </source>
</evidence>
<evidence type="ECO:0000256" key="8">
    <source>
        <dbReference type="ARBA" id="ARBA00022598"/>
    </source>
</evidence>
<evidence type="ECO:0000256" key="6">
    <source>
        <dbReference type="ARBA" id="ARBA00015655"/>
    </source>
</evidence>
<feature type="binding site" evidence="17">
    <location>
        <begin position="126"/>
        <end position="132"/>
    </location>
    <ligand>
        <name>ATP</name>
        <dbReference type="ChEBI" id="CHEBI:30616"/>
    </ligand>
</feature>
<dbReference type="PANTHER" id="PTHR43692:SF1">
    <property type="entry name" value="UDP-N-ACETYLMURAMOYLALANINE--D-GLUTAMATE LIGASE"/>
    <property type="match status" value="1"/>
</dbReference>
<evidence type="ECO:0000256" key="18">
    <source>
        <dbReference type="RuleBase" id="RU003664"/>
    </source>
</evidence>
<keyword evidence="17 18" id="KW-0131">Cell cycle</keyword>
<dbReference type="GO" id="GO:0009252">
    <property type="term" value="P:peptidoglycan biosynthetic process"/>
    <property type="evidence" value="ECO:0007669"/>
    <property type="project" value="UniProtKB-UniRule"/>
</dbReference>
<dbReference type="InterPro" id="IPR004101">
    <property type="entry name" value="Mur_ligase_C"/>
</dbReference>
<protein>
    <recommendedName>
        <fullName evidence="6 17">UDP-N-acetylmuramoylalanine--D-glutamate ligase</fullName>
        <ecNumber evidence="5 17">6.3.2.9</ecNumber>
    </recommendedName>
    <alternativeName>
        <fullName evidence="15 17">D-glutamic acid-adding enzyme</fullName>
    </alternativeName>
    <alternativeName>
        <fullName evidence="14 17">UDP-N-acetylmuramoyl-L-alanyl-D-glutamate synthetase</fullName>
    </alternativeName>
</protein>
<comment type="pathway">
    <text evidence="3 17 18">Cell wall biogenesis; peptidoglycan biosynthesis.</text>
</comment>
<keyword evidence="17 18" id="KW-0132">Cell division</keyword>
<gene>
    <name evidence="17" type="primary">murD</name>
    <name evidence="21" type="ORF">IAA61_06845</name>
</gene>
<keyword evidence="10 17" id="KW-0067">ATP-binding</keyword>
<name>A0A9D1SEJ6_9FIRM</name>
<evidence type="ECO:0000256" key="12">
    <source>
        <dbReference type="ARBA" id="ARBA00022984"/>
    </source>
</evidence>
<dbReference type="SUPFAM" id="SSF53244">
    <property type="entry name" value="MurD-like peptide ligases, peptide-binding domain"/>
    <property type="match status" value="1"/>
</dbReference>
<dbReference type="PANTHER" id="PTHR43692">
    <property type="entry name" value="UDP-N-ACETYLMURAMOYLALANINE--D-GLUTAMATE LIGASE"/>
    <property type="match status" value="1"/>
</dbReference>
<comment type="subcellular location">
    <subcellularLocation>
        <location evidence="2 17 18">Cytoplasm</location>
    </subcellularLocation>
</comment>
<evidence type="ECO:0000256" key="14">
    <source>
        <dbReference type="ARBA" id="ARBA00030398"/>
    </source>
</evidence>
<dbReference type="Gene3D" id="3.90.190.20">
    <property type="entry name" value="Mur ligase, C-terminal domain"/>
    <property type="match status" value="1"/>
</dbReference>